<dbReference type="Proteomes" id="UP000194873">
    <property type="component" value="Unassembled WGS sequence"/>
</dbReference>
<dbReference type="SUPFAM" id="SSF51735">
    <property type="entry name" value="NAD(P)-binding Rossmann-fold domains"/>
    <property type="match status" value="1"/>
</dbReference>
<dbReference type="GO" id="GO:0019878">
    <property type="term" value="P:lysine biosynthetic process via aminoadipic acid"/>
    <property type="evidence" value="ECO:0007669"/>
    <property type="project" value="TreeGrafter"/>
</dbReference>
<protein>
    <submittedName>
        <fullName evidence="4">Saccharopine dehydrogenase</fullName>
    </submittedName>
</protein>
<sequence length="455" mass="50649">MTRLLLLGAGRSAASLLQYLLRYAPTEGWFLTIADVNPAHLVPVLAAHSEYARAVPFDVQQESLLESLVEQADIVISMLPASFHLRVAEACVRHRRHLATASYATDEIRQLHAEAEEAGLTMLMECGLDPGLDHMSAMHVLQDIRAKGGKLASFKSYCGGLLAPESEGDNPWKYKFTWNPRNVVLAGQSTAKYLEDGHLRFIPYQQLFARYETLEVPGYGQFEGYANRDSLSYRAPYGLEHIPTMLRGTLRRPGYCAAWHALVQLGLTDDSVQLGNSSGLTWRELVAAYLPRVPDDFDLAAHLATYLGLAPEGEEMQRLTWLGLFSDKPVGHANATPAQLLERLLAEKWQLAPHDHDMIVMQHLFTYELAGKQYTRTASLLVLGEDATHTAMAKTVGLPLGMAVRRLARGEVAHRGVVIPTHADLYEPILAELKQDYQIEFVEEEKLADRRGLAD</sequence>
<feature type="domain" description="Saccharopine dehydrogenase-like C-terminal" evidence="3">
    <location>
        <begin position="127"/>
        <end position="435"/>
    </location>
</feature>
<accession>A0A243WH69</accession>
<dbReference type="InterPro" id="IPR051168">
    <property type="entry name" value="AASS"/>
</dbReference>
<reference evidence="4 5" key="1">
    <citation type="submission" date="2017-01" db="EMBL/GenBank/DDBJ databases">
        <title>A new Hymenobacter.</title>
        <authorList>
            <person name="Liang Y."/>
            <person name="Feng F."/>
        </authorList>
    </citation>
    <scope>NUCLEOTIDE SEQUENCE [LARGE SCALE GENOMIC DNA]</scope>
    <source>
        <strain evidence="4">MIMBbqt21</strain>
    </source>
</reference>
<comment type="caution">
    <text evidence="4">The sequence shown here is derived from an EMBL/GenBank/DDBJ whole genome shotgun (WGS) entry which is preliminary data.</text>
</comment>
<dbReference type="OrthoDB" id="973788at2"/>
<organism evidence="4 5">
    <name type="scientific">Hymenobacter crusticola</name>
    <dbReference type="NCBI Taxonomy" id="1770526"/>
    <lineage>
        <taxon>Bacteria</taxon>
        <taxon>Pseudomonadati</taxon>
        <taxon>Bacteroidota</taxon>
        <taxon>Cytophagia</taxon>
        <taxon>Cytophagales</taxon>
        <taxon>Hymenobacteraceae</taxon>
        <taxon>Hymenobacter</taxon>
    </lineage>
</organism>
<dbReference type="EMBL" id="MTSE01000004">
    <property type="protein sequence ID" value="OUJ74301.1"/>
    <property type="molecule type" value="Genomic_DNA"/>
</dbReference>
<evidence type="ECO:0000313" key="5">
    <source>
        <dbReference type="Proteomes" id="UP000194873"/>
    </source>
</evidence>
<keyword evidence="1" id="KW-0560">Oxidoreductase</keyword>
<dbReference type="SUPFAM" id="SSF55347">
    <property type="entry name" value="Glyceraldehyde-3-phosphate dehydrogenase-like, C-terminal domain"/>
    <property type="match status" value="1"/>
</dbReference>
<dbReference type="InterPro" id="IPR005097">
    <property type="entry name" value="Sacchrp_dh_NADP-bd"/>
</dbReference>
<dbReference type="PANTHER" id="PTHR11133">
    <property type="entry name" value="SACCHAROPINE DEHYDROGENASE"/>
    <property type="match status" value="1"/>
</dbReference>
<keyword evidence="5" id="KW-1185">Reference proteome</keyword>
<dbReference type="AlphaFoldDB" id="A0A243WH69"/>
<feature type="domain" description="Saccharopine dehydrogenase NADP binding" evidence="2">
    <location>
        <begin position="5"/>
        <end position="122"/>
    </location>
</feature>
<evidence type="ECO:0000256" key="1">
    <source>
        <dbReference type="ARBA" id="ARBA00023002"/>
    </source>
</evidence>
<name>A0A243WH69_9BACT</name>
<evidence type="ECO:0000259" key="2">
    <source>
        <dbReference type="Pfam" id="PF03435"/>
    </source>
</evidence>
<dbReference type="InterPro" id="IPR032095">
    <property type="entry name" value="Sacchrp_dh-like_C"/>
</dbReference>
<dbReference type="InterPro" id="IPR036291">
    <property type="entry name" value="NAD(P)-bd_dom_sf"/>
</dbReference>
<dbReference type="PANTHER" id="PTHR11133:SF22">
    <property type="entry name" value="ALPHA-AMINOADIPIC SEMIALDEHYDE SYNTHASE, MITOCHONDRIAL"/>
    <property type="match status" value="1"/>
</dbReference>
<dbReference type="GO" id="GO:0004753">
    <property type="term" value="F:saccharopine dehydrogenase activity"/>
    <property type="evidence" value="ECO:0007669"/>
    <property type="project" value="TreeGrafter"/>
</dbReference>
<dbReference type="Gene3D" id="1.10.1870.10">
    <property type="entry name" value="Domain 3, Saccharopine reductase"/>
    <property type="match status" value="1"/>
</dbReference>
<dbReference type="Pfam" id="PF03435">
    <property type="entry name" value="Sacchrp_dh_NADP"/>
    <property type="match status" value="1"/>
</dbReference>
<evidence type="ECO:0000313" key="4">
    <source>
        <dbReference type="EMBL" id="OUJ74301.1"/>
    </source>
</evidence>
<dbReference type="Pfam" id="PF16653">
    <property type="entry name" value="Sacchrp_dh_C"/>
    <property type="match status" value="1"/>
</dbReference>
<proteinExistence type="predicted"/>
<dbReference type="Gene3D" id="3.30.360.10">
    <property type="entry name" value="Dihydrodipicolinate Reductase, domain 2"/>
    <property type="match status" value="1"/>
</dbReference>
<dbReference type="RefSeq" id="WP_086594158.1">
    <property type="nucleotide sequence ID" value="NZ_MTSE01000004.1"/>
</dbReference>
<dbReference type="Gene3D" id="3.40.50.720">
    <property type="entry name" value="NAD(P)-binding Rossmann-like Domain"/>
    <property type="match status" value="1"/>
</dbReference>
<dbReference type="GO" id="GO:0005737">
    <property type="term" value="C:cytoplasm"/>
    <property type="evidence" value="ECO:0007669"/>
    <property type="project" value="TreeGrafter"/>
</dbReference>
<gene>
    <name evidence="4" type="ORF">BXP70_11330</name>
</gene>
<evidence type="ECO:0000259" key="3">
    <source>
        <dbReference type="Pfam" id="PF16653"/>
    </source>
</evidence>